<accession>A0A8E2DEL0</accession>
<gene>
    <name evidence="3" type="ORF">OBBRIDRAFT_892123</name>
</gene>
<dbReference type="InterPro" id="IPR006073">
    <property type="entry name" value="GTP-bd"/>
</dbReference>
<dbReference type="AlphaFoldDB" id="A0A8E2DEL0"/>
<evidence type="ECO:0000259" key="2">
    <source>
        <dbReference type="Pfam" id="PF01926"/>
    </source>
</evidence>
<evidence type="ECO:0000313" key="3">
    <source>
        <dbReference type="EMBL" id="OCH83802.1"/>
    </source>
</evidence>
<name>A0A8E2DEL0_9APHY</name>
<proteinExistence type="predicted"/>
<dbReference type="Proteomes" id="UP000250043">
    <property type="component" value="Unassembled WGS sequence"/>
</dbReference>
<protein>
    <recommendedName>
        <fullName evidence="2">G domain-containing protein</fullName>
    </recommendedName>
</protein>
<dbReference type="GO" id="GO:0005525">
    <property type="term" value="F:GTP binding"/>
    <property type="evidence" value="ECO:0007669"/>
    <property type="project" value="InterPro"/>
</dbReference>
<evidence type="ECO:0000256" key="1">
    <source>
        <dbReference type="SAM" id="Coils"/>
    </source>
</evidence>
<dbReference type="Gene3D" id="3.40.50.300">
    <property type="entry name" value="P-loop containing nucleotide triphosphate hydrolases"/>
    <property type="match status" value="1"/>
</dbReference>
<feature type="coiled-coil region" evidence="1">
    <location>
        <begin position="224"/>
        <end position="344"/>
    </location>
</feature>
<evidence type="ECO:0000313" key="4">
    <source>
        <dbReference type="Proteomes" id="UP000250043"/>
    </source>
</evidence>
<keyword evidence="4" id="KW-1185">Reference proteome</keyword>
<dbReference type="InterPro" id="IPR027417">
    <property type="entry name" value="P-loop_NTPase"/>
</dbReference>
<dbReference type="EMBL" id="KV722812">
    <property type="protein sequence ID" value="OCH83802.1"/>
    <property type="molecule type" value="Genomic_DNA"/>
</dbReference>
<organism evidence="3 4">
    <name type="scientific">Obba rivulosa</name>
    <dbReference type="NCBI Taxonomy" id="1052685"/>
    <lineage>
        <taxon>Eukaryota</taxon>
        <taxon>Fungi</taxon>
        <taxon>Dikarya</taxon>
        <taxon>Basidiomycota</taxon>
        <taxon>Agaricomycotina</taxon>
        <taxon>Agaricomycetes</taxon>
        <taxon>Polyporales</taxon>
        <taxon>Gelatoporiaceae</taxon>
        <taxon>Obba</taxon>
    </lineage>
</organism>
<feature type="domain" description="G" evidence="2">
    <location>
        <begin position="16"/>
        <end position="78"/>
    </location>
</feature>
<dbReference type="CDD" id="cd00882">
    <property type="entry name" value="Ras_like_GTPase"/>
    <property type="match status" value="1"/>
</dbReference>
<dbReference type="OrthoDB" id="8954335at2759"/>
<dbReference type="Pfam" id="PF01926">
    <property type="entry name" value="MMR_HSR1"/>
    <property type="match status" value="1"/>
</dbReference>
<keyword evidence="1" id="KW-0175">Coiled coil</keyword>
<sequence>MPAESARSGEEKPVIIALMGATGSGKSTFVNTASKSTLQVGTELVSCTDTVQVSQMFGLRGRKVILVDTPGFDDTEKSEADILGMIALWLATTYENGYKLSGIIFMHRITDIRIGGVSRRNFRMFRQLCGEETLKNVVIVTNMWANVTTEDGEQRERELMSRDIFFKPALAKGARMARYYNTYESALAVLSLLVDAAPRALRIQTELVDERKELLQTAAGAVLGDALAEQAEKHRREMHALREEMEEARRVHDAETHEELAQVRTELEAQMKQAERERELLRTQYARDKQRADEEIRKLRDAVRQGEAATGEREAQVEQLEARLEQVEQESALERERLKNERAVLQVQSRHRPFILALEMLANLTSLCRYSMATGQGPLSSLFPASQASNLKAGALDAFIGAPSNGTLSAVAKLTEGVASSKALPL</sequence>
<dbReference type="SUPFAM" id="SSF52540">
    <property type="entry name" value="P-loop containing nucleoside triphosphate hydrolases"/>
    <property type="match status" value="1"/>
</dbReference>
<reference evidence="3 4" key="1">
    <citation type="submission" date="2016-07" db="EMBL/GenBank/DDBJ databases">
        <title>Draft genome of the white-rot fungus Obba rivulosa 3A-2.</title>
        <authorList>
            <consortium name="DOE Joint Genome Institute"/>
            <person name="Miettinen O."/>
            <person name="Riley R."/>
            <person name="Acob R."/>
            <person name="Barry K."/>
            <person name="Cullen D."/>
            <person name="De Vries R."/>
            <person name="Hainaut M."/>
            <person name="Hatakka A."/>
            <person name="Henrissat B."/>
            <person name="Hilden K."/>
            <person name="Kuo R."/>
            <person name="Labutti K."/>
            <person name="Lipzen A."/>
            <person name="Makela M.R."/>
            <person name="Sandor L."/>
            <person name="Spatafora J.W."/>
            <person name="Grigoriev I.V."/>
            <person name="Hibbett D.S."/>
        </authorList>
    </citation>
    <scope>NUCLEOTIDE SEQUENCE [LARGE SCALE GENOMIC DNA]</scope>
    <source>
        <strain evidence="3 4">3A-2</strain>
    </source>
</reference>